<evidence type="ECO:0000313" key="1">
    <source>
        <dbReference type="EMBL" id="MCS3677143.1"/>
    </source>
</evidence>
<dbReference type="EMBL" id="JANUAU010000003">
    <property type="protein sequence ID" value="MCS3677143.1"/>
    <property type="molecule type" value="Genomic_DNA"/>
</dbReference>
<dbReference type="RefSeq" id="WP_103016734.1">
    <property type="nucleotide sequence ID" value="NZ_CP030356.1"/>
</dbReference>
<proteinExistence type="predicted"/>
<accession>A0A9X2QV18</accession>
<comment type="caution">
    <text evidence="1">The sequence shown here is derived from an EMBL/GenBank/DDBJ whole genome shotgun (WGS) entry which is preliminary data.</text>
</comment>
<reference evidence="1" key="1">
    <citation type="submission" date="2022-08" db="EMBL/GenBank/DDBJ databases">
        <title>Genomic Encyclopedia of Type Strains, Phase V (KMG-V): Genome sequencing to study the core and pangenomes of soil and plant-associated prokaryotes.</title>
        <authorList>
            <person name="Whitman W."/>
        </authorList>
    </citation>
    <scope>NUCLEOTIDE SEQUENCE</scope>
    <source>
        <strain evidence="1">0</strain>
    </source>
</reference>
<protein>
    <submittedName>
        <fullName evidence="1">Uncharacterized protein</fullName>
    </submittedName>
</protein>
<evidence type="ECO:0000313" key="2">
    <source>
        <dbReference type="Proteomes" id="UP001155027"/>
    </source>
</evidence>
<sequence length="109" mass="12166">MPQQTCLFASPDETPSGLVRTMEHLAEDILPAKAASGAYPVRFDHCFKRIAYDVAVGAKWDTDVTPPFCANATPAQLRRAIDVLRAMARDPDRAHEYNRYSLRCRNADA</sequence>
<gene>
    <name evidence="1" type="ORF">GGP71_001059</name>
</gene>
<dbReference type="AlphaFoldDB" id="A0A9X2QV18"/>
<dbReference type="Proteomes" id="UP001155027">
    <property type="component" value="Unassembled WGS sequence"/>
</dbReference>
<name>A0A9X2QV18_9BACT</name>
<organism evidence="1 2">
    <name type="scientific">Salinibacter ruber</name>
    <dbReference type="NCBI Taxonomy" id="146919"/>
    <lineage>
        <taxon>Bacteria</taxon>
        <taxon>Pseudomonadati</taxon>
        <taxon>Rhodothermota</taxon>
        <taxon>Rhodothermia</taxon>
        <taxon>Rhodothermales</taxon>
        <taxon>Salinibacteraceae</taxon>
        <taxon>Salinibacter</taxon>
    </lineage>
</organism>